<dbReference type="KEGG" id="lsf:I8J32_001795"/>
<keyword evidence="1" id="KW-0812">Transmembrane</keyword>
<dbReference type="PANTHER" id="PTHR34220:SF9">
    <property type="entry name" value="SIGNAL TRANSDUCTION HISTIDINE KINASE INTERNAL REGION DOMAIN-CONTAINING PROTEIN"/>
    <property type="match status" value="1"/>
</dbReference>
<dbReference type="GO" id="GO:0016020">
    <property type="term" value="C:membrane"/>
    <property type="evidence" value="ECO:0007669"/>
    <property type="project" value="InterPro"/>
</dbReference>
<gene>
    <name evidence="3" type="ORF">I8J32_001795</name>
</gene>
<reference evidence="3 4" key="1">
    <citation type="submission" date="2021-03" db="EMBL/GenBank/DDBJ databases">
        <title>Lysobacter sp. nov. isolated from soil of gangwondo yeongwol, south Korea.</title>
        <authorList>
            <person name="Kim K.R."/>
            <person name="Kim K.H."/>
            <person name="Jeon C.O."/>
        </authorList>
    </citation>
    <scope>NUCLEOTIDE SEQUENCE [LARGE SCALE GENOMIC DNA]</scope>
    <source>
        <strain evidence="3 4">R19</strain>
    </source>
</reference>
<feature type="transmembrane region" description="Helical" evidence="1">
    <location>
        <begin position="12"/>
        <end position="32"/>
    </location>
</feature>
<protein>
    <submittedName>
        <fullName evidence="3">Histidine kinase</fullName>
    </submittedName>
</protein>
<dbReference type="RefSeq" id="WP_200615554.1">
    <property type="nucleotide sequence ID" value="NZ_CP071518.1"/>
</dbReference>
<keyword evidence="3" id="KW-0808">Transferase</keyword>
<keyword evidence="3" id="KW-0418">Kinase</keyword>
<feature type="transmembrane region" description="Helical" evidence="1">
    <location>
        <begin position="44"/>
        <end position="63"/>
    </location>
</feature>
<keyword evidence="1" id="KW-1133">Transmembrane helix</keyword>
<feature type="transmembrane region" description="Helical" evidence="1">
    <location>
        <begin position="75"/>
        <end position="99"/>
    </location>
</feature>
<proteinExistence type="predicted"/>
<dbReference type="InterPro" id="IPR050640">
    <property type="entry name" value="Bact_2-comp_sensor_kinase"/>
</dbReference>
<evidence type="ECO:0000313" key="3">
    <source>
        <dbReference type="EMBL" id="QSX78698.1"/>
    </source>
</evidence>
<evidence type="ECO:0000259" key="2">
    <source>
        <dbReference type="PROSITE" id="PS50109"/>
    </source>
</evidence>
<name>A0A975ASW9_9GAMM</name>
<dbReference type="Proteomes" id="UP000639274">
    <property type="component" value="Chromosome"/>
</dbReference>
<dbReference type="PROSITE" id="PS51257">
    <property type="entry name" value="PROKAR_LIPOPROTEIN"/>
    <property type="match status" value="1"/>
</dbReference>
<dbReference type="EMBL" id="CP071518">
    <property type="protein sequence ID" value="QSX78698.1"/>
    <property type="molecule type" value="Genomic_DNA"/>
</dbReference>
<evidence type="ECO:0000256" key="1">
    <source>
        <dbReference type="SAM" id="Phobius"/>
    </source>
</evidence>
<dbReference type="AlphaFoldDB" id="A0A975ASW9"/>
<keyword evidence="4" id="KW-1185">Reference proteome</keyword>
<feature type="domain" description="Histidine kinase" evidence="2">
    <location>
        <begin position="272"/>
        <end position="365"/>
    </location>
</feature>
<organism evidence="3 4">
    <name type="scientific">Agrilutibacter solisilvae</name>
    <dbReference type="NCBI Taxonomy" id="2763317"/>
    <lineage>
        <taxon>Bacteria</taxon>
        <taxon>Pseudomonadati</taxon>
        <taxon>Pseudomonadota</taxon>
        <taxon>Gammaproteobacteria</taxon>
        <taxon>Lysobacterales</taxon>
        <taxon>Lysobacteraceae</taxon>
        <taxon>Agrilutibacter</taxon>
    </lineage>
</organism>
<sequence length="375" mass="40530">MARFSADTRQAAWLGFSVWTLSCGLFVLPTWLGAGALPARFLEHVAVLYVVGIALTTLVHLAAVRVRQRAIATKLVAMFLAVAAAAVVLGVADFLASWWLRLAPGDDPFALVAKTLNNIVGYFWLYGLIAAILVVIQVNRTVRERERELADARAAEIEARALAAKAEAAASAARLAALRYQLNPHLLFNALNAASSLVVTHRNEQAEALLAKLSAFLRQTLVTDPQGTVTIGQELATIETYLDVEAVRFGERLRVALDCPPELEDCLVPGFILQPLVENAVKYAMAPTRDTVTLRITVAREHDDLVITVEDDGDPAKVADVRPGTGVGLANVRQRLEVLYGARGTLRAQPLPHGFRASVRLPLATQPTTLRAEAG</sequence>
<keyword evidence="1" id="KW-0472">Membrane</keyword>
<dbReference type="InterPro" id="IPR003594">
    <property type="entry name" value="HATPase_dom"/>
</dbReference>
<dbReference type="Gene3D" id="3.30.565.10">
    <property type="entry name" value="Histidine kinase-like ATPase, C-terminal domain"/>
    <property type="match status" value="1"/>
</dbReference>
<evidence type="ECO:0000313" key="4">
    <source>
        <dbReference type="Proteomes" id="UP000639274"/>
    </source>
</evidence>
<dbReference type="SMART" id="SM00387">
    <property type="entry name" value="HATPase_c"/>
    <property type="match status" value="1"/>
</dbReference>
<dbReference type="InterPro" id="IPR036890">
    <property type="entry name" value="HATPase_C_sf"/>
</dbReference>
<dbReference type="InterPro" id="IPR005467">
    <property type="entry name" value="His_kinase_dom"/>
</dbReference>
<dbReference type="SUPFAM" id="SSF55874">
    <property type="entry name" value="ATPase domain of HSP90 chaperone/DNA topoisomerase II/histidine kinase"/>
    <property type="match status" value="1"/>
</dbReference>
<dbReference type="Pfam" id="PF02518">
    <property type="entry name" value="HATPase_c"/>
    <property type="match status" value="1"/>
</dbReference>
<accession>A0A975ASW9</accession>
<dbReference type="Pfam" id="PF06580">
    <property type="entry name" value="His_kinase"/>
    <property type="match status" value="1"/>
</dbReference>
<dbReference type="InterPro" id="IPR010559">
    <property type="entry name" value="Sig_transdc_His_kin_internal"/>
</dbReference>
<dbReference type="GO" id="GO:0000155">
    <property type="term" value="F:phosphorelay sensor kinase activity"/>
    <property type="evidence" value="ECO:0007669"/>
    <property type="project" value="InterPro"/>
</dbReference>
<dbReference type="PANTHER" id="PTHR34220">
    <property type="entry name" value="SENSOR HISTIDINE KINASE YPDA"/>
    <property type="match status" value="1"/>
</dbReference>
<feature type="transmembrane region" description="Helical" evidence="1">
    <location>
        <begin position="119"/>
        <end position="138"/>
    </location>
</feature>
<dbReference type="PROSITE" id="PS50109">
    <property type="entry name" value="HIS_KIN"/>
    <property type="match status" value="1"/>
</dbReference>